<evidence type="ECO:0000256" key="5">
    <source>
        <dbReference type="ARBA" id="ARBA00022833"/>
    </source>
</evidence>
<keyword evidence="8" id="KW-0539">Nucleus</keyword>
<feature type="region of interest" description="Disordered" evidence="11">
    <location>
        <begin position="224"/>
        <end position="246"/>
    </location>
</feature>
<keyword evidence="5" id="KW-0862">Zinc</keyword>
<evidence type="ECO:0000256" key="7">
    <source>
        <dbReference type="ARBA" id="ARBA00023163"/>
    </source>
</evidence>
<feature type="region of interest" description="Disordered" evidence="11">
    <location>
        <begin position="920"/>
        <end position="965"/>
    </location>
</feature>
<evidence type="ECO:0000256" key="10">
    <source>
        <dbReference type="PROSITE-ProRule" id="PRU00042"/>
    </source>
</evidence>
<dbReference type="InterPro" id="IPR013087">
    <property type="entry name" value="Znf_C2H2_type"/>
</dbReference>
<sequence>MYHQTPTGLTSNFMTIFFYSIAQEGYYSNVPFISGRRLLMRFTIFMRESAQSLSTIAFLIDVGPPAISPTIIPEAGNPLPTMMSVASSAAEAAASRRKQAKPQKVAGGDKDESVDLLLTENPESIEEQFRKQLFSSLDHQKAFFTSGEDALKVQLNHIDENDNNESGEVVVEDPKLAMVGDKTDLLINGLSHLNQQQLLQLCAASLAGNKDLLKQITVAGLAPTSSTVPSPPALTAQKSASSASTSHHDAIGAASVKSNASIASSTSSMLRCPAEDCGFKSATKAQLLLHLSSEHKGASTKDGYLNCDSCGECFGDLIEFRRHRCGSELPATRPASVAAKGGESESDSGAEFVRHTASVPSLPQWTAGNSFQLRNAEQQFADVEGGSSGASSPDSDMDAPRELGEPPLLLNELFAANLPGLGGSDGSGNVLDLSSKSSMEKQLAMMNGFMQKGPFGHPSLMSSHSPFETPNISFPSPANSATASTSLVNDDDWESMMEISNTDENEKIRQLVGDKAAPPTDPNQCLLCRRVLSCKSALQMHYRTHTGERPFKCKICQRAFTTKGNLKTHMGVHRTKHSIRTMPGSLQQCPICAKRFVSGVQLSQHLASHARPGIGADGSNVGQKGPSGPVNNNVPPASSPFRLFPNFLGLPGFPGAGNGGLPLNLAANNFGAMSNQSKVEEARRHLAQVAKEEQQKRVAPVSEAGASPNVSMAAPALVKAPATPSLKREAPPSTPETSTPSSVDVSPAKQPRLSTSEAATMLIKPDSEQNAGDSNPLDAIQRMWRDTEPSTPTLRAPVTLSKHQCAVCFKHFSSSSALQIHMRTHTGDKPFKCTVCGRAFTTRGNLKVHMGTHSFSQSPSRRGRRIFDFAPELAARQQLMSQMTAAAAAASSPSVSSAGPFGMLNPLSFSPLLAAFAAQQQQQQQQQAANAAQRRDSTATQSTHEGPMSPSSNVGSPPPSVASTPTLDSMFMMLRTVCTICQKACSSPSELESHLKTHLSMSESVSNGAIQLKSE</sequence>
<dbReference type="PROSITE" id="PS50157">
    <property type="entry name" value="ZINC_FINGER_C2H2_2"/>
    <property type="match status" value="6"/>
</dbReference>
<evidence type="ECO:0000313" key="14">
    <source>
        <dbReference type="WBParaSite" id="Pan_g8159.t1"/>
    </source>
</evidence>
<keyword evidence="6" id="KW-0805">Transcription regulation</keyword>
<name>A0A7E4W870_PANRE</name>
<dbReference type="GO" id="GO:0000981">
    <property type="term" value="F:DNA-binding transcription factor activity, RNA polymerase II-specific"/>
    <property type="evidence" value="ECO:0007669"/>
    <property type="project" value="TreeGrafter"/>
</dbReference>
<keyword evidence="13" id="KW-1185">Reference proteome</keyword>
<comment type="similarity">
    <text evidence="9">Belongs to the sal C2H2-type zinc-finger protein family.</text>
</comment>
<feature type="compositionally biased region" description="Basic and acidic residues" evidence="11">
    <location>
        <begin position="678"/>
        <end position="696"/>
    </location>
</feature>
<feature type="compositionally biased region" description="Low complexity" evidence="11">
    <location>
        <begin position="946"/>
        <end position="955"/>
    </location>
</feature>
<dbReference type="FunFam" id="3.30.160.60:FF:002381">
    <property type="entry name" value="Putative spalt protein"/>
    <property type="match status" value="1"/>
</dbReference>
<feature type="domain" description="C2H2-type" evidence="12">
    <location>
        <begin position="523"/>
        <end position="550"/>
    </location>
</feature>
<dbReference type="SMART" id="SM00355">
    <property type="entry name" value="ZnF_C2H2"/>
    <property type="match status" value="8"/>
</dbReference>
<dbReference type="InterPro" id="IPR051565">
    <property type="entry name" value="Sal_C2H2-zinc-finger"/>
</dbReference>
<dbReference type="GO" id="GO:0000978">
    <property type="term" value="F:RNA polymerase II cis-regulatory region sequence-specific DNA binding"/>
    <property type="evidence" value="ECO:0007669"/>
    <property type="project" value="TreeGrafter"/>
</dbReference>
<dbReference type="WBParaSite" id="Pan_g8159.t1">
    <property type="protein sequence ID" value="Pan_g8159.t1"/>
    <property type="gene ID" value="Pan_g8159"/>
</dbReference>
<feature type="region of interest" description="Disordered" evidence="11">
    <location>
        <begin position="332"/>
        <end position="354"/>
    </location>
</feature>
<dbReference type="InterPro" id="IPR036236">
    <property type="entry name" value="Znf_C2H2_sf"/>
</dbReference>
<protein>
    <submittedName>
        <fullName evidence="14">C2H2-type domain-containing protein</fullName>
    </submittedName>
</protein>
<reference evidence="14" key="2">
    <citation type="submission" date="2020-10" db="UniProtKB">
        <authorList>
            <consortium name="WormBaseParasite"/>
        </authorList>
    </citation>
    <scope>IDENTIFICATION</scope>
</reference>
<feature type="compositionally biased region" description="Low complexity" evidence="11">
    <location>
        <begin position="920"/>
        <end position="932"/>
    </location>
</feature>
<dbReference type="PANTHER" id="PTHR23233:SF84">
    <property type="entry name" value="FI23031P1"/>
    <property type="match status" value="1"/>
</dbReference>
<evidence type="ECO:0000256" key="2">
    <source>
        <dbReference type="ARBA" id="ARBA00022723"/>
    </source>
</evidence>
<evidence type="ECO:0000256" key="8">
    <source>
        <dbReference type="ARBA" id="ARBA00023242"/>
    </source>
</evidence>
<evidence type="ECO:0000256" key="6">
    <source>
        <dbReference type="ARBA" id="ARBA00023015"/>
    </source>
</evidence>
<feature type="domain" description="C2H2-type" evidence="12">
    <location>
        <begin position="976"/>
        <end position="1003"/>
    </location>
</feature>
<dbReference type="GO" id="GO:0001708">
    <property type="term" value="P:cell fate specification"/>
    <property type="evidence" value="ECO:0007669"/>
    <property type="project" value="UniProtKB-ARBA"/>
</dbReference>
<dbReference type="Gene3D" id="3.30.160.60">
    <property type="entry name" value="Classic Zinc Finger"/>
    <property type="match status" value="4"/>
</dbReference>
<feature type="compositionally biased region" description="Low complexity" evidence="11">
    <location>
        <begin position="735"/>
        <end position="748"/>
    </location>
</feature>
<dbReference type="GO" id="GO:0048513">
    <property type="term" value="P:animal organ development"/>
    <property type="evidence" value="ECO:0007669"/>
    <property type="project" value="UniProtKB-ARBA"/>
</dbReference>
<dbReference type="FunFam" id="3.30.160.60:FF:000446">
    <property type="entry name" value="Zinc finger protein"/>
    <property type="match status" value="1"/>
</dbReference>
<proteinExistence type="inferred from homology"/>
<dbReference type="GO" id="GO:0061061">
    <property type="term" value="P:muscle structure development"/>
    <property type="evidence" value="ECO:0007669"/>
    <property type="project" value="UniProtKB-ARBA"/>
</dbReference>
<keyword evidence="2" id="KW-0479">Metal-binding</keyword>
<dbReference type="GO" id="GO:0048646">
    <property type="term" value="P:anatomical structure formation involved in morphogenesis"/>
    <property type="evidence" value="ECO:0007669"/>
    <property type="project" value="UniProtKB-ARBA"/>
</dbReference>
<dbReference type="SUPFAM" id="SSF57667">
    <property type="entry name" value="beta-beta-alpha zinc fingers"/>
    <property type="match status" value="2"/>
</dbReference>
<feature type="region of interest" description="Disordered" evidence="11">
    <location>
        <begin position="382"/>
        <end position="404"/>
    </location>
</feature>
<evidence type="ECO:0000256" key="9">
    <source>
        <dbReference type="ARBA" id="ARBA00038474"/>
    </source>
</evidence>
<evidence type="ECO:0000256" key="1">
    <source>
        <dbReference type="ARBA" id="ARBA00004123"/>
    </source>
</evidence>
<evidence type="ECO:0000256" key="3">
    <source>
        <dbReference type="ARBA" id="ARBA00022737"/>
    </source>
</evidence>
<feature type="domain" description="C2H2-type" evidence="12">
    <location>
        <begin position="587"/>
        <end position="610"/>
    </location>
</feature>
<dbReference type="PROSITE" id="PS00028">
    <property type="entry name" value="ZINC_FINGER_C2H2_1"/>
    <property type="match status" value="6"/>
</dbReference>
<feature type="domain" description="C2H2-type" evidence="12">
    <location>
        <begin position="831"/>
        <end position="858"/>
    </location>
</feature>
<accession>A0A7E4W870</accession>
<feature type="domain" description="C2H2-type" evidence="12">
    <location>
        <begin position="803"/>
        <end position="830"/>
    </location>
</feature>
<dbReference type="GO" id="GO:0048699">
    <property type="term" value="P:generation of neurons"/>
    <property type="evidence" value="ECO:0007669"/>
    <property type="project" value="UniProtKB-ARBA"/>
</dbReference>
<dbReference type="GO" id="GO:0008270">
    <property type="term" value="F:zinc ion binding"/>
    <property type="evidence" value="ECO:0007669"/>
    <property type="project" value="UniProtKB-KW"/>
</dbReference>
<dbReference type="GO" id="GO:0000122">
    <property type="term" value="P:negative regulation of transcription by RNA polymerase II"/>
    <property type="evidence" value="ECO:0007669"/>
    <property type="project" value="UniProtKB-ARBA"/>
</dbReference>
<dbReference type="PANTHER" id="PTHR23233">
    <property type="entry name" value="SAL-LIKE PROTEIN"/>
    <property type="match status" value="1"/>
</dbReference>
<dbReference type="FunFam" id="3.30.160.60:FF:000025">
    <property type="entry name" value="Spalt-like transcription factor 1"/>
    <property type="match status" value="1"/>
</dbReference>
<evidence type="ECO:0000256" key="11">
    <source>
        <dbReference type="SAM" id="MobiDB-lite"/>
    </source>
</evidence>
<evidence type="ECO:0000259" key="12">
    <source>
        <dbReference type="PROSITE" id="PS50157"/>
    </source>
</evidence>
<feature type="region of interest" description="Disordered" evidence="11">
    <location>
        <begin position="676"/>
        <end position="754"/>
    </location>
</feature>
<evidence type="ECO:0000256" key="4">
    <source>
        <dbReference type="ARBA" id="ARBA00022771"/>
    </source>
</evidence>
<keyword evidence="3" id="KW-0677">Repeat</keyword>
<keyword evidence="4 10" id="KW-0863">Zinc-finger</keyword>
<dbReference type="Pfam" id="PF00096">
    <property type="entry name" value="zf-C2H2"/>
    <property type="match status" value="4"/>
</dbReference>
<dbReference type="Proteomes" id="UP000492821">
    <property type="component" value="Unassembled WGS sequence"/>
</dbReference>
<dbReference type="GO" id="GO:0009791">
    <property type="term" value="P:post-embryonic development"/>
    <property type="evidence" value="ECO:0007669"/>
    <property type="project" value="UniProtKB-ARBA"/>
</dbReference>
<reference evidence="13" key="1">
    <citation type="journal article" date="2013" name="Genetics">
        <title>The draft genome and transcriptome of Panagrellus redivivus are shaped by the harsh demands of a free-living lifestyle.</title>
        <authorList>
            <person name="Srinivasan J."/>
            <person name="Dillman A.R."/>
            <person name="Macchietto M.G."/>
            <person name="Heikkinen L."/>
            <person name="Lakso M."/>
            <person name="Fracchia K.M."/>
            <person name="Antoshechkin I."/>
            <person name="Mortazavi A."/>
            <person name="Wong G."/>
            <person name="Sternberg P.W."/>
        </authorList>
    </citation>
    <scope>NUCLEOTIDE SEQUENCE [LARGE SCALE GENOMIC DNA]</scope>
    <source>
        <strain evidence="13">MT8872</strain>
    </source>
</reference>
<dbReference type="FunFam" id="3.30.160.60:FF:000260">
    <property type="entry name" value="Spalt-like transcription factor 1"/>
    <property type="match status" value="1"/>
</dbReference>
<feature type="domain" description="C2H2-type" evidence="12">
    <location>
        <begin position="551"/>
        <end position="578"/>
    </location>
</feature>
<organism evidence="13 14">
    <name type="scientific">Panagrellus redivivus</name>
    <name type="common">Microworm</name>
    <dbReference type="NCBI Taxonomy" id="6233"/>
    <lineage>
        <taxon>Eukaryota</taxon>
        <taxon>Metazoa</taxon>
        <taxon>Ecdysozoa</taxon>
        <taxon>Nematoda</taxon>
        <taxon>Chromadorea</taxon>
        <taxon>Rhabditida</taxon>
        <taxon>Tylenchina</taxon>
        <taxon>Panagrolaimomorpha</taxon>
        <taxon>Panagrolaimoidea</taxon>
        <taxon>Panagrolaimidae</taxon>
        <taxon>Panagrellus</taxon>
    </lineage>
</organism>
<dbReference type="GO" id="GO:0005634">
    <property type="term" value="C:nucleus"/>
    <property type="evidence" value="ECO:0007669"/>
    <property type="project" value="UniProtKB-SubCell"/>
</dbReference>
<evidence type="ECO:0000313" key="13">
    <source>
        <dbReference type="Proteomes" id="UP000492821"/>
    </source>
</evidence>
<comment type="subcellular location">
    <subcellularLocation>
        <location evidence="1">Nucleus</location>
    </subcellularLocation>
</comment>
<dbReference type="AlphaFoldDB" id="A0A7E4W870"/>
<keyword evidence="7" id="KW-0804">Transcription</keyword>
<feature type="compositionally biased region" description="Low complexity" evidence="11">
    <location>
        <begin position="224"/>
        <end position="245"/>
    </location>
</feature>